<dbReference type="GO" id="GO:0031640">
    <property type="term" value="P:killing of cells of another organism"/>
    <property type="evidence" value="ECO:0007669"/>
    <property type="project" value="UniProtKB-KW"/>
</dbReference>
<dbReference type="GO" id="GO:0042742">
    <property type="term" value="P:defense response to bacterium"/>
    <property type="evidence" value="ECO:0007669"/>
    <property type="project" value="UniProtKB-KW"/>
</dbReference>
<gene>
    <name evidence="8" type="ORF">g.11036</name>
</gene>
<name>A0A1B6JAX7_9HEMI</name>
<protein>
    <recommendedName>
        <fullName evidence="2">lysozyme</fullName>
        <ecNumber evidence="2">3.2.1.17</ecNumber>
    </recommendedName>
</protein>
<evidence type="ECO:0000256" key="2">
    <source>
        <dbReference type="ARBA" id="ARBA00012732"/>
    </source>
</evidence>
<keyword evidence="4" id="KW-0081">Bacteriolytic enzyme</keyword>
<accession>A0A1B6JAX7</accession>
<evidence type="ECO:0000256" key="3">
    <source>
        <dbReference type="ARBA" id="ARBA00022529"/>
    </source>
</evidence>
<evidence type="ECO:0000256" key="4">
    <source>
        <dbReference type="ARBA" id="ARBA00022638"/>
    </source>
</evidence>
<evidence type="ECO:0000313" key="8">
    <source>
        <dbReference type="EMBL" id="JAS96386.1"/>
    </source>
</evidence>
<dbReference type="Gene3D" id="1.10.530.10">
    <property type="match status" value="1"/>
</dbReference>
<feature type="non-terminal residue" evidence="8">
    <location>
        <position position="1"/>
    </location>
</feature>
<dbReference type="InterPro" id="IPR018247">
    <property type="entry name" value="EF_Hand_1_Ca_BS"/>
</dbReference>
<dbReference type="PROSITE" id="PS00018">
    <property type="entry name" value="EF_HAND_1"/>
    <property type="match status" value="1"/>
</dbReference>
<evidence type="ECO:0000256" key="1">
    <source>
        <dbReference type="ARBA" id="ARBA00000632"/>
    </source>
</evidence>
<evidence type="ECO:0000256" key="6">
    <source>
        <dbReference type="ARBA" id="ARBA00023295"/>
    </source>
</evidence>
<reference evidence="8" key="1">
    <citation type="submission" date="2015-11" db="EMBL/GenBank/DDBJ databases">
        <title>De novo transcriptome assembly of four potential Pierce s Disease insect vectors from Arizona vineyards.</title>
        <authorList>
            <person name="Tassone E.E."/>
        </authorList>
    </citation>
    <scope>NUCLEOTIDE SEQUENCE</scope>
</reference>
<evidence type="ECO:0000256" key="5">
    <source>
        <dbReference type="ARBA" id="ARBA00022801"/>
    </source>
</evidence>
<comment type="catalytic activity">
    <reaction evidence="1">
        <text>Hydrolysis of (1-&gt;4)-beta-linkages between N-acetylmuramic acid and N-acetyl-D-glucosamine residues in a peptidoglycan and between N-acetyl-D-glucosamine residues in chitodextrins.</text>
        <dbReference type="EC" id="3.2.1.17"/>
    </reaction>
</comment>
<keyword evidence="3" id="KW-0929">Antimicrobial</keyword>
<keyword evidence="5" id="KW-0378">Hydrolase</keyword>
<feature type="disulfide bond" evidence="7">
    <location>
        <begin position="28"/>
        <end position="34"/>
    </location>
</feature>
<dbReference type="InterPro" id="IPR008597">
    <property type="entry name" value="Invert_lysozyme"/>
</dbReference>
<dbReference type="GO" id="GO:0003796">
    <property type="term" value="F:lysozyme activity"/>
    <property type="evidence" value="ECO:0007669"/>
    <property type="project" value="UniProtKB-EC"/>
</dbReference>
<dbReference type="AlphaFoldDB" id="A0A1B6JAX7"/>
<dbReference type="Pfam" id="PF05497">
    <property type="entry name" value="Destabilase"/>
    <property type="match status" value="1"/>
</dbReference>
<evidence type="ECO:0000256" key="7">
    <source>
        <dbReference type="PIRSR" id="PIRSR608597-3"/>
    </source>
</evidence>
<sequence>ITRLYWVDAGQPTLQLDDPKTDGAYQRCTLDPVCAARTVRGYMNKFIDKDCNGDGTVDCMDYAASHFLGGYSCSATLDNDYAKTMRSCLAQVAGLATNKS</sequence>
<dbReference type="CDD" id="cd16890">
    <property type="entry name" value="lyz_i"/>
    <property type="match status" value="1"/>
</dbReference>
<dbReference type="PROSITE" id="PS51909">
    <property type="entry name" value="LYSOZYME_I"/>
    <property type="match status" value="1"/>
</dbReference>
<keyword evidence="6" id="KW-0326">Glycosidase</keyword>
<dbReference type="EC" id="3.2.1.17" evidence="2"/>
<organism evidence="8">
    <name type="scientific">Homalodisca liturata</name>
    <dbReference type="NCBI Taxonomy" id="320908"/>
    <lineage>
        <taxon>Eukaryota</taxon>
        <taxon>Metazoa</taxon>
        <taxon>Ecdysozoa</taxon>
        <taxon>Arthropoda</taxon>
        <taxon>Hexapoda</taxon>
        <taxon>Insecta</taxon>
        <taxon>Pterygota</taxon>
        <taxon>Neoptera</taxon>
        <taxon>Paraneoptera</taxon>
        <taxon>Hemiptera</taxon>
        <taxon>Auchenorrhyncha</taxon>
        <taxon>Membracoidea</taxon>
        <taxon>Cicadellidae</taxon>
        <taxon>Cicadellinae</taxon>
        <taxon>Proconiini</taxon>
        <taxon>Homalodisca</taxon>
    </lineage>
</organism>
<keyword evidence="7" id="KW-1015">Disulfide bond</keyword>
<dbReference type="EMBL" id="GECU01011320">
    <property type="protein sequence ID" value="JAS96386.1"/>
    <property type="molecule type" value="Transcribed_RNA"/>
</dbReference>
<proteinExistence type="predicted"/>